<organism evidence="1 2">
    <name type="scientific">Eumeta variegata</name>
    <name type="common">Bagworm moth</name>
    <name type="synonym">Eumeta japonica</name>
    <dbReference type="NCBI Taxonomy" id="151549"/>
    <lineage>
        <taxon>Eukaryota</taxon>
        <taxon>Metazoa</taxon>
        <taxon>Ecdysozoa</taxon>
        <taxon>Arthropoda</taxon>
        <taxon>Hexapoda</taxon>
        <taxon>Insecta</taxon>
        <taxon>Pterygota</taxon>
        <taxon>Neoptera</taxon>
        <taxon>Endopterygota</taxon>
        <taxon>Lepidoptera</taxon>
        <taxon>Glossata</taxon>
        <taxon>Ditrysia</taxon>
        <taxon>Tineoidea</taxon>
        <taxon>Psychidae</taxon>
        <taxon>Oiketicinae</taxon>
        <taxon>Eumeta</taxon>
    </lineage>
</organism>
<name>A0A4C2ACQ2_EUMVA</name>
<keyword evidence="2" id="KW-1185">Reference proteome</keyword>
<reference evidence="1 2" key="1">
    <citation type="journal article" date="2019" name="Commun. Biol.">
        <title>The bagworm genome reveals a unique fibroin gene that provides high tensile strength.</title>
        <authorList>
            <person name="Kono N."/>
            <person name="Nakamura H."/>
            <person name="Ohtoshi R."/>
            <person name="Tomita M."/>
            <person name="Numata K."/>
            <person name="Arakawa K."/>
        </authorList>
    </citation>
    <scope>NUCLEOTIDE SEQUENCE [LARGE SCALE GENOMIC DNA]</scope>
</reference>
<accession>A0A4C2ACQ2</accession>
<evidence type="ECO:0000313" key="2">
    <source>
        <dbReference type="Proteomes" id="UP000299102"/>
    </source>
</evidence>
<dbReference type="Proteomes" id="UP000299102">
    <property type="component" value="Unassembled WGS sequence"/>
</dbReference>
<comment type="caution">
    <text evidence="1">The sequence shown here is derived from an EMBL/GenBank/DDBJ whole genome shotgun (WGS) entry which is preliminary data.</text>
</comment>
<proteinExistence type="predicted"/>
<gene>
    <name evidence="1" type="ORF">EVAR_28657_1</name>
</gene>
<dbReference type="AlphaFoldDB" id="A0A4C2ACQ2"/>
<dbReference type="EMBL" id="BGZK01002814">
    <property type="protein sequence ID" value="GBP96637.1"/>
    <property type="molecule type" value="Genomic_DNA"/>
</dbReference>
<sequence length="92" mass="10751">MRAAQRVLRSRAYPTTGRVGDRALLQGRTFTTKQTHYEGDGPNNRYDSYVYSILDSHSLALEEVLYKLQKDFDFTTRTGVDRKKYLRVCERV</sequence>
<protein>
    <submittedName>
        <fullName evidence="1">Uncharacterized protein</fullName>
    </submittedName>
</protein>
<evidence type="ECO:0000313" key="1">
    <source>
        <dbReference type="EMBL" id="GBP96637.1"/>
    </source>
</evidence>